<name>X1G1Q0_9ZZZZ</name>
<dbReference type="EMBL" id="BARU01018045">
    <property type="protein sequence ID" value="GAH51836.1"/>
    <property type="molecule type" value="Genomic_DNA"/>
</dbReference>
<sequence>MSEEYTKICMKNYCDKAGTVEVQSLYGNWIPFCKEHVPKHAKYIRKIWN</sequence>
<accession>X1G1Q0</accession>
<gene>
    <name evidence="1" type="ORF">S03H2_29863</name>
</gene>
<comment type="caution">
    <text evidence="1">The sequence shown here is derived from an EMBL/GenBank/DDBJ whole genome shotgun (WGS) entry which is preliminary data.</text>
</comment>
<proteinExistence type="predicted"/>
<organism evidence="1">
    <name type="scientific">marine sediment metagenome</name>
    <dbReference type="NCBI Taxonomy" id="412755"/>
    <lineage>
        <taxon>unclassified sequences</taxon>
        <taxon>metagenomes</taxon>
        <taxon>ecological metagenomes</taxon>
    </lineage>
</organism>
<reference evidence="1" key="1">
    <citation type="journal article" date="2014" name="Front. Microbiol.">
        <title>High frequency of phylogenetically diverse reductive dehalogenase-homologous genes in deep subseafloor sedimentary metagenomes.</title>
        <authorList>
            <person name="Kawai M."/>
            <person name="Futagami T."/>
            <person name="Toyoda A."/>
            <person name="Takaki Y."/>
            <person name="Nishi S."/>
            <person name="Hori S."/>
            <person name="Arai W."/>
            <person name="Tsubouchi T."/>
            <person name="Morono Y."/>
            <person name="Uchiyama I."/>
            <person name="Ito T."/>
            <person name="Fujiyama A."/>
            <person name="Inagaki F."/>
            <person name="Takami H."/>
        </authorList>
    </citation>
    <scope>NUCLEOTIDE SEQUENCE</scope>
    <source>
        <strain evidence="1">Expedition CK06-06</strain>
    </source>
</reference>
<dbReference type="AlphaFoldDB" id="X1G1Q0"/>
<protein>
    <submittedName>
        <fullName evidence="1">Uncharacterized protein</fullName>
    </submittedName>
</protein>
<evidence type="ECO:0000313" key="1">
    <source>
        <dbReference type="EMBL" id="GAH51836.1"/>
    </source>
</evidence>